<evidence type="ECO:0000256" key="2">
    <source>
        <dbReference type="ARBA" id="ARBA00023242"/>
    </source>
</evidence>
<keyword evidence="2" id="KW-0539">Nucleus</keyword>
<keyword evidence="4" id="KW-1185">Reference proteome</keyword>
<dbReference type="Proteomes" id="UP001369815">
    <property type="component" value="Unassembled WGS sequence"/>
</dbReference>
<evidence type="ECO:0000313" key="4">
    <source>
        <dbReference type="Proteomes" id="UP001369815"/>
    </source>
</evidence>
<dbReference type="InterPro" id="IPR050613">
    <property type="entry name" value="Sec_Metabolite_Reg"/>
</dbReference>
<dbReference type="PANTHER" id="PTHR31001:SF74">
    <property type="entry name" value="ZN(II)2CYS6 TRANSCRIPTION FACTOR (EUROFUNG)"/>
    <property type="match status" value="1"/>
</dbReference>
<dbReference type="EMBL" id="JBANMG010000009">
    <property type="protein sequence ID" value="KAK6949661.1"/>
    <property type="molecule type" value="Genomic_DNA"/>
</dbReference>
<reference evidence="3 4" key="1">
    <citation type="journal article" date="2024" name="Front Chem Biol">
        <title>Unveiling the potential of Daldinia eschscholtzii MFLUCC 19-0629 through bioactivity and bioinformatics studies for enhanced sustainable agriculture production.</title>
        <authorList>
            <person name="Brooks S."/>
            <person name="Weaver J.A."/>
            <person name="Klomchit A."/>
            <person name="Alharthi S.A."/>
            <person name="Onlamun T."/>
            <person name="Nurani R."/>
            <person name="Vong T.K."/>
            <person name="Alberti F."/>
            <person name="Greco C."/>
        </authorList>
    </citation>
    <scope>NUCLEOTIDE SEQUENCE [LARGE SCALE GENOMIC DNA]</scope>
    <source>
        <strain evidence="3">MFLUCC 19-0629</strain>
    </source>
</reference>
<dbReference type="AlphaFoldDB" id="A0AAX6MBV3"/>
<organism evidence="3 4">
    <name type="scientific">Daldinia eschscholtzii</name>
    <dbReference type="NCBI Taxonomy" id="292717"/>
    <lineage>
        <taxon>Eukaryota</taxon>
        <taxon>Fungi</taxon>
        <taxon>Dikarya</taxon>
        <taxon>Ascomycota</taxon>
        <taxon>Pezizomycotina</taxon>
        <taxon>Sordariomycetes</taxon>
        <taxon>Xylariomycetidae</taxon>
        <taxon>Xylariales</taxon>
        <taxon>Hypoxylaceae</taxon>
        <taxon>Daldinia</taxon>
    </lineage>
</organism>
<protein>
    <submittedName>
        <fullName evidence="3">Uncharacterized protein</fullName>
    </submittedName>
</protein>
<comment type="caution">
    <text evidence="3">The sequence shown here is derived from an EMBL/GenBank/DDBJ whole genome shotgun (WGS) entry which is preliminary data.</text>
</comment>
<comment type="subcellular location">
    <subcellularLocation>
        <location evidence="1">Nucleus</location>
    </subcellularLocation>
</comment>
<proteinExistence type="predicted"/>
<dbReference type="PANTHER" id="PTHR31001">
    <property type="entry name" value="UNCHARACTERIZED TRANSCRIPTIONAL REGULATORY PROTEIN"/>
    <property type="match status" value="1"/>
</dbReference>
<dbReference type="CDD" id="cd12148">
    <property type="entry name" value="fungal_TF_MHR"/>
    <property type="match status" value="1"/>
</dbReference>
<gene>
    <name evidence="3" type="ORF">Daesc_009744</name>
</gene>
<evidence type="ECO:0000256" key="1">
    <source>
        <dbReference type="ARBA" id="ARBA00004123"/>
    </source>
</evidence>
<dbReference type="GO" id="GO:0005634">
    <property type="term" value="C:nucleus"/>
    <property type="evidence" value="ECO:0007669"/>
    <property type="project" value="UniProtKB-SubCell"/>
</dbReference>
<sequence length="305" mass="34076">MGVEHDEIPPERPLAETTALLYIIQRDKIIKVTAEIYDIIEAGPPSSSTIAALSSKLERAVDAIPAWLKYKPLETSIADNPLGILHGMFMDVLIQKAIYLLHRWSFIKGPTGREDAKSNDICIDAALAILQHQRRMCEEIQPGGILFSIRWKVPISLNYEFLQSTMMLCFALSRFDERHTSATNSHSLHRRRDIIEALTFAKALWDKDADELAEARRASKAIEAVLRQDLDKSSAAALATLDDDVLHPSVNIGHAAGFFDKIPGEATQSYFDNFSYEHTVPLDPSFFAVDSGNILEEFTPEGNHT</sequence>
<evidence type="ECO:0000313" key="3">
    <source>
        <dbReference type="EMBL" id="KAK6949661.1"/>
    </source>
</evidence>
<accession>A0AAX6MBV3</accession>
<name>A0AAX6MBV3_9PEZI</name>